<evidence type="ECO:0000256" key="5">
    <source>
        <dbReference type="ARBA" id="ARBA00022723"/>
    </source>
</evidence>
<comment type="function">
    <text evidence="13">Interacts with EME1 to form a DNA structure-specific endonuclease with substrate preference for branched DNA structures with a 5'-end at the branch nick. Typical substrates include 3'-flap structures, D-loops, replication forks and nicked Holliday junctions. May be required in mitosis for the processing of stalled or collapsed replication fork intermediates. May be required in meiosis for the repair of meiosis-specific double strand breaks subsequent to single-end invasion (SEI).</text>
</comment>
<evidence type="ECO:0000256" key="7">
    <source>
        <dbReference type="ARBA" id="ARBA00022763"/>
    </source>
</evidence>
<dbReference type="GO" id="GO:0003677">
    <property type="term" value="F:DNA binding"/>
    <property type="evidence" value="ECO:0007669"/>
    <property type="project" value="UniProtKB-UniRule"/>
</dbReference>
<dbReference type="GO" id="GO:0005634">
    <property type="term" value="C:nucleus"/>
    <property type="evidence" value="ECO:0007669"/>
    <property type="project" value="UniProtKB-SubCell"/>
</dbReference>
<name>A0A2Z6LPU9_TRISU</name>
<dbReference type="GO" id="GO:0006308">
    <property type="term" value="P:DNA catabolic process"/>
    <property type="evidence" value="ECO:0007669"/>
    <property type="project" value="UniProtKB-UniRule"/>
</dbReference>
<comment type="subunit">
    <text evidence="13">Interacts with EME1.</text>
</comment>
<dbReference type="GO" id="GO:0000727">
    <property type="term" value="P:double-strand break repair via break-induced replication"/>
    <property type="evidence" value="ECO:0007669"/>
    <property type="project" value="UniProtKB-UniRule"/>
</dbReference>
<comment type="subcellular location">
    <subcellularLocation>
        <location evidence="2 13">Nucleus</location>
    </subcellularLocation>
</comment>
<evidence type="ECO:0000256" key="9">
    <source>
        <dbReference type="ARBA" id="ARBA00022842"/>
    </source>
</evidence>
<evidence type="ECO:0000256" key="12">
    <source>
        <dbReference type="ARBA" id="ARBA00023242"/>
    </source>
</evidence>
<dbReference type="CDD" id="cd21036">
    <property type="entry name" value="WH_MUS81"/>
    <property type="match status" value="1"/>
</dbReference>
<comment type="similarity">
    <text evidence="3 13">Belongs to the XPF family.</text>
</comment>
<dbReference type="GO" id="GO:0048257">
    <property type="term" value="F:3'-flap endonuclease activity"/>
    <property type="evidence" value="ECO:0007669"/>
    <property type="project" value="TreeGrafter"/>
</dbReference>
<sequence>MENQTRVRCPENEELASFMKNKWKEMASQPKGLSDNIEMALSKAHFNVCNSKNPIRTIKDFSTVKGVGKMMLKLMQGFFGTGSGGTEPDDLTKKGKKTKGTKRYVPQRNSVAYALLITLYRGTSNGNEFMRKQELIDAAEASGLSRAPIAPEKGKGKPGHFGSSPQDWYSGWSCMKILISKGLVVKSSCPAKYMLTQEGKEAACDCLKRSGMAESLDKSASVEIPIHMDKQNSLDMEVDARDLESEVTSPLNKQKKPLDVPLDSLERFTKMGYSKEQIITAFEDVSRSHPNKDVSSLWPAVLCQLREEQVYGSQPESRIMMSANAVVSEAPLKKRAELRVHPVVGMWQTYGLLIFHRFP</sequence>
<proteinExistence type="inferred from homology"/>
<dbReference type="GO" id="GO:0048476">
    <property type="term" value="C:Holliday junction resolvase complex"/>
    <property type="evidence" value="ECO:0007669"/>
    <property type="project" value="UniProtKB-UniRule"/>
</dbReference>
<evidence type="ECO:0000313" key="16">
    <source>
        <dbReference type="EMBL" id="GAU20837.1"/>
    </source>
</evidence>
<dbReference type="GO" id="GO:0008821">
    <property type="term" value="F:crossover junction DNA endonuclease activity"/>
    <property type="evidence" value="ECO:0007669"/>
    <property type="project" value="UniProtKB-UniRule"/>
</dbReference>
<feature type="domain" description="MUS81 winged helix" evidence="15">
    <location>
        <begin position="106"/>
        <end position="202"/>
    </location>
</feature>
<evidence type="ECO:0000256" key="11">
    <source>
        <dbReference type="ARBA" id="ARBA00023204"/>
    </source>
</evidence>
<keyword evidence="9 13" id="KW-0460">Magnesium</keyword>
<keyword evidence="10 13" id="KW-0233">DNA recombination</keyword>
<dbReference type="AlphaFoldDB" id="A0A2Z6LPU9"/>
<evidence type="ECO:0000256" key="13">
    <source>
        <dbReference type="RuleBase" id="RU369042"/>
    </source>
</evidence>
<dbReference type="EC" id="3.1.22.-" evidence="13"/>
<gene>
    <name evidence="16" type="ORF">TSUD_120300</name>
</gene>
<keyword evidence="8 13" id="KW-0378">Hydrolase</keyword>
<dbReference type="InterPro" id="IPR033309">
    <property type="entry name" value="Mus81"/>
</dbReference>
<protein>
    <recommendedName>
        <fullName evidence="13">Crossover junction endonuclease MUS81</fullName>
        <ecNumber evidence="13">3.1.22.-</ecNumber>
    </recommendedName>
</protein>
<dbReference type="Proteomes" id="UP000242715">
    <property type="component" value="Unassembled WGS sequence"/>
</dbReference>
<evidence type="ECO:0000256" key="1">
    <source>
        <dbReference type="ARBA" id="ARBA00001946"/>
    </source>
</evidence>
<dbReference type="GO" id="GO:0000712">
    <property type="term" value="P:resolution of meiotic recombination intermediates"/>
    <property type="evidence" value="ECO:0007669"/>
    <property type="project" value="TreeGrafter"/>
</dbReference>
<keyword evidence="5 13" id="KW-0479">Metal-binding</keyword>
<dbReference type="EMBL" id="DF973221">
    <property type="protein sequence ID" value="GAU20837.1"/>
    <property type="molecule type" value="Genomic_DNA"/>
</dbReference>
<dbReference type="OrthoDB" id="5963188at2759"/>
<feature type="region of interest" description="Disordered" evidence="14">
    <location>
        <begin position="83"/>
        <end position="102"/>
    </location>
</feature>
<comment type="cofactor">
    <cofactor evidence="1 13">
        <name>Mg(2+)</name>
        <dbReference type="ChEBI" id="CHEBI:18420"/>
    </cofactor>
</comment>
<evidence type="ECO:0000313" key="17">
    <source>
        <dbReference type="Proteomes" id="UP000242715"/>
    </source>
</evidence>
<dbReference type="FunFam" id="1.10.10.10:FF:000307">
    <property type="entry name" value="Crossover junction endonuclease MUS81"/>
    <property type="match status" value="1"/>
</dbReference>
<evidence type="ECO:0000259" key="15">
    <source>
        <dbReference type="Pfam" id="PF21136"/>
    </source>
</evidence>
<keyword evidence="17" id="KW-1185">Reference proteome</keyword>
<keyword evidence="4 13" id="KW-0540">Nuclease</keyword>
<accession>A0A2Z6LPU9</accession>
<reference evidence="17" key="1">
    <citation type="journal article" date="2017" name="Front. Plant Sci.">
        <title>Climate Clever Clovers: New Paradigm to Reduce the Environmental Footprint of Ruminants by Breeding Low Methanogenic Forages Utilizing Haplotype Variation.</title>
        <authorList>
            <person name="Kaur P."/>
            <person name="Appels R."/>
            <person name="Bayer P.E."/>
            <person name="Keeble-Gagnere G."/>
            <person name="Wang J."/>
            <person name="Hirakawa H."/>
            <person name="Shirasawa K."/>
            <person name="Vercoe P."/>
            <person name="Stefanova K."/>
            <person name="Durmic Z."/>
            <person name="Nichols P."/>
            <person name="Revell C."/>
            <person name="Isobe S.N."/>
            <person name="Edwards D."/>
            <person name="Erskine W."/>
        </authorList>
    </citation>
    <scope>NUCLEOTIDE SEQUENCE [LARGE SCALE GENOMIC DNA]</scope>
    <source>
        <strain evidence="17">cv. Daliak</strain>
    </source>
</reference>
<dbReference type="PANTHER" id="PTHR13451:SF0">
    <property type="entry name" value="CROSSOVER JUNCTION ENDONUCLEASE MUS81"/>
    <property type="match status" value="1"/>
</dbReference>
<keyword evidence="6 13" id="KW-0255">Endonuclease</keyword>
<dbReference type="GO" id="GO:0046872">
    <property type="term" value="F:metal ion binding"/>
    <property type="evidence" value="ECO:0007669"/>
    <property type="project" value="UniProtKB-UniRule"/>
</dbReference>
<dbReference type="Gene3D" id="1.10.10.10">
    <property type="entry name" value="Winged helix-like DNA-binding domain superfamily/Winged helix DNA-binding domain"/>
    <property type="match status" value="1"/>
</dbReference>
<organism evidence="16 17">
    <name type="scientific">Trifolium subterraneum</name>
    <name type="common">Subterranean clover</name>
    <dbReference type="NCBI Taxonomy" id="3900"/>
    <lineage>
        <taxon>Eukaryota</taxon>
        <taxon>Viridiplantae</taxon>
        <taxon>Streptophyta</taxon>
        <taxon>Embryophyta</taxon>
        <taxon>Tracheophyta</taxon>
        <taxon>Spermatophyta</taxon>
        <taxon>Magnoliopsida</taxon>
        <taxon>eudicotyledons</taxon>
        <taxon>Gunneridae</taxon>
        <taxon>Pentapetalae</taxon>
        <taxon>rosids</taxon>
        <taxon>fabids</taxon>
        <taxon>Fabales</taxon>
        <taxon>Fabaceae</taxon>
        <taxon>Papilionoideae</taxon>
        <taxon>50 kb inversion clade</taxon>
        <taxon>NPAAA clade</taxon>
        <taxon>Hologalegina</taxon>
        <taxon>IRL clade</taxon>
        <taxon>Trifolieae</taxon>
        <taxon>Trifolium</taxon>
    </lineage>
</organism>
<evidence type="ECO:0000256" key="2">
    <source>
        <dbReference type="ARBA" id="ARBA00004123"/>
    </source>
</evidence>
<evidence type="ECO:0000256" key="3">
    <source>
        <dbReference type="ARBA" id="ARBA00010015"/>
    </source>
</evidence>
<evidence type="ECO:0000256" key="6">
    <source>
        <dbReference type="ARBA" id="ARBA00022759"/>
    </source>
</evidence>
<evidence type="ECO:0000256" key="4">
    <source>
        <dbReference type="ARBA" id="ARBA00022722"/>
    </source>
</evidence>
<keyword evidence="11 13" id="KW-0234">DNA repair</keyword>
<dbReference type="GO" id="GO:0031573">
    <property type="term" value="P:mitotic intra-S DNA damage checkpoint signaling"/>
    <property type="evidence" value="ECO:0007669"/>
    <property type="project" value="TreeGrafter"/>
</dbReference>
<dbReference type="InterPro" id="IPR047417">
    <property type="entry name" value="WHD_MUS81"/>
</dbReference>
<evidence type="ECO:0000256" key="10">
    <source>
        <dbReference type="ARBA" id="ARBA00023172"/>
    </source>
</evidence>
<keyword evidence="7 13" id="KW-0227">DNA damage</keyword>
<dbReference type="Pfam" id="PF21136">
    <property type="entry name" value="WHD_MUS81"/>
    <property type="match status" value="1"/>
</dbReference>
<evidence type="ECO:0000256" key="8">
    <source>
        <dbReference type="ARBA" id="ARBA00022801"/>
    </source>
</evidence>
<dbReference type="InterPro" id="IPR036388">
    <property type="entry name" value="WH-like_DNA-bd_sf"/>
</dbReference>
<dbReference type="PANTHER" id="PTHR13451">
    <property type="entry name" value="CLASS II CROSSOVER JUNCTION ENDONUCLEASE MUS81"/>
    <property type="match status" value="1"/>
</dbReference>
<evidence type="ECO:0000256" key="14">
    <source>
        <dbReference type="SAM" id="MobiDB-lite"/>
    </source>
</evidence>
<keyword evidence="12 13" id="KW-0539">Nucleus</keyword>